<proteinExistence type="predicted"/>
<dbReference type="Proteomes" id="UP001597260">
    <property type="component" value="Unassembled WGS sequence"/>
</dbReference>
<dbReference type="EMBL" id="JBHTMP010000025">
    <property type="protein sequence ID" value="MFD1322944.1"/>
    <property type="molecule type" value="Genomic_DNA"/>
</dbReference>
<gene>
    <name evidence="1" type="ORF">ACFQ4H_17770</name>
</gene>
<protein>
    <submittedName>
        <fullName evidence="1">Uncharacterized protein</fullName>
    </submittedName>
</protein>
<evidence type="ECO:0000313" key="2">
    <source>
        <dbReference type="Proteomes" id="UP001597260"/>
    </source>
</evidence>
<dbReference type="RefSeq" id="WP_377572095.1">
    <property type="nucleotide sequence ID" value="NZ_JBHTMP010000025.1"/>
</dbReference>
<keyword evidence="2" id="KW-1185">Reference proteome</keyword>
<accession>A0ABW3YEP1</accession>
<evidence type="ECO:0000313" key="1">
    <source>
        <dbReference type="EMBL" id="MFD1322944.1"/>
    </source>
</evidence>
<organism evidence="1 2">
    <name type="scientific">Micromonospora sonneratiae</name>
    <dbReference type="NCBI Taxonomy" id="1184706"/>
    <lineage>
        <taxon>Bacteria</taxon>
        <taxon>Bacillati</taxon>
        <taxon>Actinomycetota</taxon>
        <taxon>Actinomycetes</taxon>
        <taxon>Micromonosporales</taxon>
        <taxon>Micromonosporaceae</taxon>
        <taxon>Micromonospora</taxon>
    </lineage>
</organism>
<sequence length="304" mass="31166">MTSSETENVVPRRGVLRTAATATGAAVAATVAVTAATAAPASASNGDPVKLGQENAGTGRTTLRSAAPGGASTLEVANPDGVHLRLQPGGNTSTVPGAFLPTFGGFSIVGTDPGTGAVQQRHAFTAQNATMPVPVPPTRVLDTRTAAGRSRLLAGQDEIDSSGRAIANAFLVVHLGGIVEYGDGLLGNITVANTAGAGFATVWGRGETPTSSTINWWAAGQLLSNGYMTQIGPWDETYPDVVAIYVKSPTVVILDVTALLVYVPEQSLIGSTALRSASAGARQQRLEQVRNNLPASRTNSRPQR</sequence>
<name>A0ABW3YEP1_9ACTN</name>
<comment type="caution">
    <text evidence="1">The sequence shown here is derived from an EMBL/GenBank/DDBJ whole genome shotgun (WGS) entry which is preliminary data.</text>
</comment>
<dbReference type="InterPro" id="IPR006311">
    <property type="entry name" value="TAT_signal"/>
</dbReference>
<reference evidence="2" key="1">
    <citation type="journal article" date="2019" name="Int. J. Syst. Evol. Microbiol.">
        <title>The Global Catalogue of Microorganisms (GCM) 10K type strain sequencing project: providing services to taxonomists for standard genome sequencing and annotation.</title>
        <authorList>
            <consortium name="The Broad Institute Genomics Platform"/>
            <consortium name="The Broad Institute Genome Sequencing Center for Infectious Disease"/>
            <person name="Wu L."/>
            <person name="Ma J."/>
        </authorList>
    </citation>
    <scope>NUCLEOTIDE SEQUENCE [LARGE SCALE GENOMIC DNA]</scope>
    <source>
        <strain evidence="2">JCM 31037</strain>
    </source>
</reference>
<dbReference type="PROSITE" id="PS51318">
    <property type="entry name" value="TAT"/>
    <property type="match status" value="1"/>
</dbReference>